<keyword evidence="7" id="KW-0998">Cell outer membrane</keyword>
<evidence type="ECO:0000256" key="6">
    <source>
        <dbReference type="ARBA" id="ARBA00023136"/>
    </source>
</evidence>
<dbReference type="AlphaFoldDB" id="A0A3D0WCA4"/>
<dbReference type="GO" id="GO:0015562">
    <property type="term" value="F:efflux transmembrane transporter activity"/>
    <property type="evidence" value="ECO:0007669"/>
    <property type="project" value="InterPro"/>
</dbReference>
<dbReference type="GO" id="GO:0015288">
    <property type="term" value="F:porin activity"/>
    <property type="evidence" value="ECO:0007669"/>
    <property type="project" value="TreeGrafter"/>
</dbReference>
<evidence type="ECO:0000256" key="4">
    <source>
        <dbReference type="ARBA" id="ARBA00022452"/>
    </source>
</evidence>
<evidence type="ECO:0000256" key="1">
    <source>
        <dbReference type="ARBA" id="ARBA00004442"/>
    </source>
</evidence>
<evidence type="ECO:0000313" key="8">
    <source>
        <dbReference type="EMBL" id="HCB76169.1"/>
    </source>
</evidence>
<feature type="non-terminal residue" evidence="8">
    <location>
        <position position="1"/>
    </location>
</feature>
<dbReference type="InterPro" id="IPR051906">
    <property type="entry name" value="TolC-like"/>
</dbReference>
<keyword evidence="5" id="KW-0812">Transmembrane</keyword>
<dbReference type="PANTHER" id="PTHR30026">
    <property type="entry name" value="OUTER MEMBRANE PROTEIN TOLC"/>
    <property type="match status" value="1"/>
</dbReference>
<proteinExistence type="inferred from homology"/>
<evidence type="ECO:0000256" key="5">
    <source>
        <dbReference type="ARBA" id="ARBA00022692"/>
    </source>
</evidence>
<name>A0A3D0WCA4_9SPHN</name>
<evidence type="ECO:0000256" key="2">
    <source>
        <dbReference type="ARBA" id="ARBA00007613"/>
    </source>
</evidence>
<comment type="caution">
    <text evidence="8">The sequence shown here is derived from an EMBL/GenBank/DDBJ whole genome shotgun (WGS) entry which is preliminary data.</text>
</comment>
<keyword evidence="6" id="KW-0472">Membrane</keyword>
<dbReference type="Gene3D" id="1.20.1600.10">
    <property type="entry name" value="Outer membrane efflux proteins (OEP)"/>
    <property type="match status" value="1"/>
</dbReference>
<evidence type="ECO:0000313" key="9">
    <source>
        <dbReference type="Proteomes" id="UP000262699"/>
    </source>
</evidence>
<dbReference type="Proteomes" id="UP000262699">
    <property type="component" value="Unassembled WGS sequence"/>
</dbReference>
<dbReference type="SUPFAM" id="SSF56954">
    <property type="entry name" value="Outer membrane efflux proteins (OEP)"/>
    <property type="match status" value="1"/>
</dbReference>
<comment type="similarity">
    <text evidence="2">Belongs to the outer membrane factor (OMF) (TC 1.B.17) family.</text>
</comment>
<dbReference type="Pfam" id="PF02321">
    <property type="entry name" value="OEP"/>
    <property type="match status" value="1"/>
</dbReference>
<evidence type="ECO:0000256" key="3">
    <source>
        <dbReference type="ARBA" id="ARBA00022448"/>
    </source>
</evidence>
<organism evidence="8 9">
    <name type="scientific">Sphingomonas bacterium</name>
    <dbReference type="NCBI Taxonomy" id="1895847"/>
    <lineage>
        <taxon>Bacteria</taxon>
        <taxon>Pseudomonadati</taxon>
        <taxon>Pseudomonadota</taxon>
        <taxon>Alphaproteobacteria</taxon>
        <taxon>Sphingomonadales</taxon>
        <taxon>Sphingomonadaceae</taxon>
        <taxon>Sphingomonas</taxon>
    </lineage>
</organism>
<dbReference type="EMBL" id="DOYJ01000230">
    <property type="protein sequence ID" value="HCB76169.1"/>
    <property type="molecule type" value="Genomic_DNA"/>
</dbReference>
<dbReference type="PANTHER" id="PTHR30026:SF5">
    <property type="entry name" value="ABC-TYPE EFFLUX SYSTEM SECRETIN COMPONENT"/>
    <property type="match status" value="1"/>
</dbReference>
<keyword evidence="3" id="KW-0813">Transport</keyword>
<reference evidence="8 9" key="1">
    <citation type="journal article" date="2018" name="Nat. Biotechnol.">
        <title>A standardized bacterial taxonomy based on genome phylogeny substantially revises the tree of life.</title>
        <authorList>
            <person name="Parks D.H."/>
            <person name="Chuvochina M."/>
            <person name="Waite D.W."/>
            <person name="Rinke C."/>
            <person name="Skarshewski A."/>
            <person name="Chaumeil P.A."/>
            <person name="Hugenholtz P."/>
        </authorList>
    </citation>
    <scope>NUCLEOTIDE SEQUENCE [LARGE SCALE GENOMIC DNA]</scope>
    <source>
        <strain evidence="8">UBA9015</strain>
    </source>
</reference>
<comment type="subcellular location">
    <subcellularLocation>
        <location evidence="1">Cell outer membrane</location>
    </subcellularLocation>
</comment>
<evidence type="ECO:0000256" key="7">
    <source>
        <dbReference type="ARBA" id="ARBA00023237"/>
    </source>
</evidence>
<sequence length="150" mass="15854">TEPDWVAGVGVRYTLLSNIDRGHALAAARANAAAASDSARESRKAAVGATMRAWDLVEGARQSFLLLDSSLAAATENLRVQQVSFREGEGTLTAVLAAEAALATARTQRAATAYEYDLALAGLLAASGQLDRFPDYLRAADVRLPLEPRP</sequence>
<accession>A0A3D0WCA4</accession>
<dbReference type="InterPro" id="IPR003423">
    <property type="entry name" value="OMP_efflux"/>
</dbReference>
<protein>
    <recommendedName>
        <fullName evidence="10">TolC family protein</fullName>
    </recommendedName>
</protein>
<dbReference type="GO" id="GO:0009279">
    <property type="term" value="C:cell outer membrane"/>
    <property type="evidence" value="ECO:0007669"/>
    <property type="project" value="UniProtKB-SubCell"/>
</dbReference>
<dbReference type="GO" id="GO:1990281">
    <property type="term" value="C:efflux pump complex"/>
    <property type="evidence" value="ECO:0007669"/>
    <property type="project" value="TreeGrafter"/>
</dbReference>
<keyword evidence="4" id="KW-1134">Transmembrane beta strand</keyword>
<evidence type="ECO:0008006" key="10">
    <source>
        <dbReference type="Google" id="ProtNLM"/>
    </source>
</evidence>
<gene>
    <name evidence="8" type="ORF">DEP91_08330</name>
</gene>